<comment type="similarity">
    <text evidence="11 12">Belongs to the TonB-dependent receptor family.</text>
</comment>
<keyword evidence="18" id="KW-1185">Reference proteome</keyword>
<feature type="domain" description="TonB-dependent receptor plug" evidence="16">
    <location>
        <begin position="67"/>
        <end position="173"/>
    </location>
</feature>
<evidence type="ECO:0000256" key="11">
    <source>
        <dbReference type="PROSITE-ProRule" id="PRU01360"/>
    </source>
</evidence>
<keyword evidence="2 11" id="KW-0813">Transport</keyword>
<dbReference type="InterPro" id="IPR036942">
    <property type="entry name" value="Beta-barrel_TonB_sf"/>
</dbReference>
<accession>A0A7Y9FPN9</accession>
<dbReference type="RefSeq" id="WP_257015589.1">
    <property type="nucleotide sequence ID" value="NZ_JACCBY010000004.1"/>
</dbReference>
<dbReference type="GO" id="GO:0009279">
    <property type="term" value="C:cell outer membrane"/>
    <property type="evidence" value="ECO:0007669"/>
    <property type="project" value="UniProtKB-SubCell"/>
</dbReference>
<feature type="chain" id="PRO_5030713705" evidence="14">
    <location>
        <begin position="28"/>
        <end position="807"/>
    </location>
</feature>
<dbReference type="Pfam" id="PF07715">
    <property type="entry name" value="Plug"/>
    <property type="match status" value="1"/>
</dbReference>
<proteinExistence type="inferred from homology"/>
<evidence type="ECO:0000256" key="4">
    <source>
        <dbReference type="ARBA" id="ARBA00022496"/>
    </source>
</evidence>
<evidence type="ECO:0000256" key="7">
    <source>
        <dbReference type="ARBA" id="ARBA00023065"/>
    </source>
</evidence>
<dbReference type="Proteomes" id="UP000517753">
    <property type="component" value="Unassembled WGS sequence"/>
</dbReference>
<comment type="subcellular location">
    <subcellularLocation>
        <location evidence="1 11">Cell outer membrane</location>
        <topology evidence="1 11">Multi-pass membrane protein</topology>
    </subcellularLocation>
</comment>
<evidence type="ECO:0000259" key="15">
    <source>
        <dbReference type="Pfam" id="PF00593"/>
    </source>
</evidence>
<evidence type="ECO:0000256" key="5">
    <source>
        <dbReference type="ARBA" id="ARBA00022692"/>
    </source>
</evidence>
<dbReference type="PROSITE" id="PS52016">
    <property type="entry name" value="TONB_DEPENDENT_REC_3"/>
    <property type="match status" value="1"/>
</dbReference>
<evidence type="ECO:0000313" key="18">
    <source>
        <dbReference type="Proteomes" id="UP000517753"/>
    </source>
</evidence>
<dbReference type="InterPro" id="IPR039426">
    <property type="entry name" value="TonB-dep_rcpt-like"/>
</dbReference>
<evidence type="ECO:0000313" key="17">
    <source>
        <dbReference type="EMBL" id="NYD91124.1"/>
    </source>
</evidence>
<feature type="compositionally biased region" description="Low complexity" evidence="13">
    <location>
        <begin position="38"/>
        <end position="51"/>
    </location>
</feature>
<evidence type="ECO:0000256" key="1">
    <source>
        <dbReference type="ARBA" id="ARBA00004571"/>
    </source>
</evidence>
<dbReference type="PANTHER" id="PTHR32552:SF81">
    <property type="entry name" value="TONB-DEPENDENT OUTER MEMBRANE RECEPTOR"/>
    <property type="match status" value="1"/>
</dbReference>
<evidence type="ECO:0000256" key="3">
    <source>
        <dbReference type="ARBA" id="ARBA00022452"/>
    </source>
</evidence>
<comment type="caution">
    <text evidence="17">The sequence shown here is derived from an EMBL/GenBank/DDBJ whole genome shotgun (WGS) entry which is preliminary data.</text>
</comment>
<dbReference type="Pfam" id="PF00593">
    <property type="entry name" value="TonB_dep_Rec_b-barrel"/>
    <property type="match status" value="1"/>
</dbReference>
<keyword evidence="3 11" id="KW-1134">Transmembrane beta strand</keyword>
<keyword evidence="9 11" id="KW-0472">Membrane</keyword>
<keyword evidence="4" id="KW-0410">Iron transport</keyword>
<feature type="domain" description="TonB-dependent receptor-like beta-barrel" evidence="15">
    <location>
        <begin position="319"/>
        <end position="770"/>
    </location>
</feature>
<evidence type="ECO:0000256" key="14">
    <source>
        <dbReference type="SAM" id="SignalP"/>
    </source>
</evidence>
<keyword evidence="7" id="KW-0406">Ion transport</keyword>
<dbReference type="AlphaFoldDB" id="A0A7Y9FPN9"/>
<dbReference type="InterPro" id="IPR000531">
    <property type="entry name" value="Beta-barrel_TonB"/>
</dbReference>
<sequence>MRNSKLARLLTGAALLTSALVAEQAYAQTETPTKRDAANPSDGSDASDDGQGLADIVVTAQRRPEKAQSVPISITSVSGEQFQKTGYIGLTDLQYVVPGVQYNPTQGAAFQIRGVGSSSFDLSNAKSVNVVVDDVVMDNQRDNGLIGLVDIARVDVLMGPQGTLFGKNSTSGVIALTTNNPVIGQWSGNAYGSYGERNDRIVNGTVNLPVSDTAALRVSAFEQGQDGAGRYITLNRNLNRVDEYGVRAKLLYRPLDALEFVLAGEYTRHYDTSVRTPVGGPAGSVFAPSAAITAQMAALGLVANEKNTDSLDSYLGSIGMTNTGGSLHANYDLGAVTLTSITAYRETVYDNDTPADLLPANINAYLPFNMGRLRSNKFSEEVHLASSAGQPVEYLLGAFYNRLNATQTQVQWGPLGAPVFDANGVGRPILSANTGANDPVTGALLGNTVRFKSYNETAAVFGQLKLSVTPQLSLTLGGRYNYDWNGQSIGYFDTDPLPITGYSPSFTAPSAAPTTDFRAGARNGGKFTYRIAPQFLLSPDVMLYATYSTGYKPGGIAFVGNKYNPYNAESVKSWEAGIKSEFLNHRVRLNVDLYSSTYTDFQATILTPVTTGIGGFILASAIGNAPGLRSRGFEGSLAVKPTRDLSLGGAVTYNDAKFTDYVASPSANYTGTRLTNAPRWSFTINGDYGTPISAELKVKAHVDYAYRSATQTVTGALLGDWLAPPVKNADGTSTPNASYSFVPAYGLVNARLSLAKVDDRVEVGVYARNLFNTYFSTGYQIYGTLGLLHYSTPAAYRTLGGYVKFAF</sequence>
<keyword evidence="17" id="KW-0675">Receptor</keyword>
<dbReference type="PANTHER" id="PTHR32552">
    <property type="entry name" value="FERRICHROME IRON RECEPTOR-RELATED"/>
    <property type="match status" value="1"/>
</dbReference>
<name>A0A7Y9FPN9_9SPHN</name>
<evidence type="ECO:0000256" key="2">
    <source>
        <dbReference type="ARBA" id="ARBA00022448"/>
    </source>
</evidence>
<dbReference type="EMBL" id="JACCBY010000004">
    <property type="protein sequence ID" value="NYD91124.1"/>
    <property type="molecule type" value="Genomic_DNA"/>
</dbReference>
<keyword evidence="5 11" id="KW-0812">Transmembrane</keyword>
<dbReference type="GO" id="GO:0006826">
    <property type="term" value="P:iron ion transport"/>
    <property type="evidence" value="ECO:0007669"/>
    <property type="project" value="UniProtKB-KW"/>
</dbReference>
<feature type="signal peptide" evidence="14">
    <location>
        <begin position="1"/>
        <end position="27"/>
    </location>
</feature>
<feature type="region of interest" description="Disordered" evidence="13">
    <location>
        <begin position="27"/>
        <end position="51"/>
    </location>
</feature>
<evidence type="ECO:0000259" key="16">
    <source>
        <dbReference type="Pfam" id="PF07715"/>
    </source>
</evidence>
<evidence type="ECO:0000256" key="12">
    <source>
        <dbReference type="RuleBase" id="RU003357"/>
    </source>
</evidence>
<evidence type="ECO:0000256" key="9">
    <source>
        <dbReference type="ARBA" id="ARBA00023136"/>
    </source>
</evidence>
<evidence type="ECO:0000256" key="10">
    <source>
        <dbReference type="ARBA" id="ARBA00023237"/>
    </source>
</evidence>
<organism evidence="17 18">
    <name type="scientific">Sphingomonas melonis</name>
    <dbReference type="NCBI Taxonomy" id="152682"/>
    <lineage>
        <taxon>Bacteria</taxon>
        <taxon>Pseudomonadati</taxon>
        <taxon>Pseudomonadota</taxon>
        <taxon>Alphaproteobacteria</taxon>
        <taxon>Sphingomonadales</taxon>
        <taxon>Sphingomonadaceae</taxon>
        <taxon>Sphingomonas</taxon>
    </lineage>
</organism>
<keyword evidence="14" id="KW-0732">Signal</keyword>
<keyword evidence="6" id="KW-0408">Iron</keyword>
<gene>
    <name evidence="17" type="ORF">HD841_002931</name>
</gene>
<keyword evidence="10 11" id="KW-0998">Cell outer membrane</keyword>
<keyword evidence="8 12" id="KW-0798">TonB box</keyword>
<dbReference type="Gene3D" id="2.40.170.20">
    <property type="entry name" value="TonB-dependent receptor, beta-barrel domain"/>
    <property type="match status" value="1"/>
</dbReference>
<reference evidence="17 18" key="1">
    <citation type="submission" date="2020-08" db="EMBL/GenBank/DDBJ databases">
        <title>The Agave Microbiome: Exploring the role of microbial communities in plant adaptations to desert environments.</title>
        <authorList>
            <person name="Partida-Martinez L.P."/>
        </authorList>
    </citation>
    <scope>NUCLEOTIDE SEQUENCE [LARGE SCALE GENOMIC DNA]</scope>
    <source>
        <strain evidence="17 18">AS2.3</strain>
    </source>
</reference>
<protein>
    <submittedName>
        <fullName evidence="17">Iron complex outermembrane receptor protein</fullName>
    </submittedName>
</protein>
<dbReference type="SUPFAM" id="SSF56935">
    <property type="entry name" value="Porins"/>
    <property type="match status" value="1"/>
</dbReference>
<evidence type="ECO:0000256" key="13">
    <source>
        <dbReference type="SAM" id="MobiDB-lite"/>
    </source>
</evidence>
<evidence type="ECO:0000256" key="6">
    <source>
        <dbReference type="ARBA" id="ARBA00023004"/>
    </source>
</evidence>
<evidence type="ECO:0000256" key="8">
    <source>
        <dbReference type="ARBA" id="ARBA00023077"/>
    </source>
</evidence>
<dbReference type="InterPro" id="IPR012910">
    <property type="entry name" value="Plug_dom"/>
</dbReference>